<dbReference type="RefSeq" id="WP_226695370.1">
    <property type="nucleotide sequence ID" value="NZ_JAJAPX010000002.1"/>
</dbReference>
<dbReference type="Gene3D" id="2.60.120.260">
    <property type="entry name" value="Galactose-binding domain-like"/>
    <property type="match status" value="1"/>
</dbReference>
<protein>
    <submittedName>
        <fullName evidence="1">Discoidin domain-containing protein</fullName>
    </submittedName>
</protein>
<organism evidence="1 2">
    <name type="scientific">Neotamlana sargassicola</name>
    <dbReference type="NCBI Taxonomy" id="2883125"/>
    <lineage>
        <taxon>Bacteria</taxon>
        <taxon>Pseudomonadati</taxon>
        <taxon>Bacteroidota</taxon>
        <taxon>Flavobacteriia</taxon>
        <taxon>Flavobacteriales</taxon>
        <taxon>Flavobacteriaceae</taxon>
        <taxon>Neotamlana</taxon>
    </lineage>
</organism>
<accession>A0A9X1I545</accession>
<comment type="caution">
    <text evidence="1">The sequence shown here is derived from an EMBL/GenBank/DDBJ whole genome shotgun (WGS) entry which is preliminary data.</text>
</comment>
<dbReference type="Proteomes" id="UP001139286">
    <property type="component" value="Unassembled WGS sequence"/>
</dbReference>
<evidence type="ECO:0000313" key="1">
    <source>
        <dbReference type="EMBL" id="MCB4807947.1"/>
    </source>
</evidence>
<dbReference type="EMBL" id="JAJAPX010000002">
    <property type="protein sequence ID" value="MCB4807947.1"/>
    <property type="molecule type" value="Genomic_DNA"/>
</dbReference>
<gene>
    <name evidence="1" type="ORF">LG651_06755</name>
</gene>
<keyword evidence="2" id="KW-1185">Reference proteome</keyword>
<dbReference type="AlphaFoldDB" id="A0A9X1I545"/>
<proteinExistence type="predicted"/>
<name>A0A9X1I545_9FLAO</name>
<reference evidence="1" key="1">
    <citation type="submission" date="2021-10" db="EMBL/GenBank/DDBJ databases">
        <title>Tamlana sargassums sp. nov., and Tamlana laminarinivorans sp. nov., two new bacteria isolated from the brown alga.</title>
        <authorList>
            <person name="Li J."/>
        </authorList>
    </citation>
    <scope>NUCLEOTIDE SEQUENCE</scope>
    <source>
        <strain evidence="1">62-3</strain>
    </source>
</reference>
<dbReference type="PANTHER" id="PTHR35532">
    <property type="entry name" value="SIMILAR TO POLYHYDROXYALKANOATE DEPOLYMERASE"/>
    <property type="match status" value="1"/>
</dbReference>
<sequence length="660" mass="77134">MKKIIVLLNVILLIVALLFSFTGCNANKEEKKLEIALELAGENRKELQKVLDHYQTPKDSLKLKAATFLISNMPYHSFTEIDERFNSVFRKMGRGKLFTADKSYRKSEFRKRLRNHSNYLKERDSFPINKKVNDIEVLKADFLIDNIELAFEAWYRIPRKKRASFDDFCNYILPYRSYNEPVEIDSRSKLYQKYSWVYAELDKGEAIESIIDKMATEFDYNIFLSIPEYYPYPLSISQIEKSRFGLCDDNINYWVNVFRAIGIVASKDFVSHWGNHHSNGHSWLFVKYMDKEYMTNPGSNDNLNELYKNESIPLVRRVSFKHQNESNFSLLSTNVTSTYIKTLNIKIDNVLNVDIERPVLCVFDRNKEWEIVSNGSNSWGKSEFLNVGVNVLYLAGSVNNNGEIIPLNYPFYINQNKEMHFFAPKDSIIKNATLLRKYGLSSPKDRQKVDWPKNLNSSEIQVSNDKNFQYYKTVYKIENFNSTQLQKVNFNSSEKYKYIRFKSNNREESYLAALGFYDDKKNKLQEKANLFEENLTIANRKNKIDVAFDGNPLSFCGGTDFSIGMKLDKPTTIGAIEFQARNDGNHIDEGDVYELFYWDKNWTSLGSQKAKDTVLYYDVPKNSLLWLKNHTKGKEEHVFTIDQYGGQKWLGFDNDIQNHL</sequence>
<evidence type="ECO:0000313" key="2">
    <source>
        <dbReference type="Proteomes" id="UP001139286"/>
    </source>
</evidence>
<dbReference type="PROSITE" id="PS51257">
    <property type="entry name" value="PROKAR_LIPOPROTEIN"/>
    <property type="match status" value="1"/>
</dbReference>
<dbReference type="PANTHER" id="PTHR35532:SF5">
    <property type="entry name" value="CARBOHYDRATE-BINDING DOMAIN-CONTAINING PROTEIN"/>
    <property type="match status" value="1"/>
</dbReference>